<accession>A0ABR1TZG4</accession>
<dbReference type="PROSITE" id="PS50011">
    <property type="entry name" value="PROTEIN_KINASE_DOM"/>
    <property type="match status" value="1"/>
</dbReference>
<dbReference type="EMBL" id="JAQQWK010000002">
    <property type="protein sequence ID" value="KAK8052050.1"/>
    <property type="molecule type" value="Genomic_DNA"/>
</dbReference>
<keyword evidence="1" id="KW-0547">Nucleotide-binding</keyword>
<feature type="binding site" evidence="1">
    <location>
        <position position="52"/>
    </location>
    <ligand>
        <name>ATP</name>
        <dbReference type="ChEBI" id="CHEBI:30616"/>
    </ligand>
</feature>
<dbReference type="PROSITE" id="PS00107">
    <property type="entry name" value="PROTEIN_KINASE_ATP"/>
    <property type="match status" value="1"/>
</dbReference>
<dbReference type="Gene3D" id="1.10.510.10">
    <property type="entry name" value="Transferase(Phosphotransferase) domain 1"/>
    <property type="match status" value="1"/>
</dbReference>
<evidence type="ECO:0000256" key="1">
    <source>
        <dbReference type="PROSITE-ProRule" id="PRU10141"/>
    </source>
</evidence>
<keyword evidence="1" id="KW-0067">ATP-binding</keyword>
<sequence length="328" mass="36957">MGSRFINNVGLHFANDIRYKNEGQIGEGAFGCVFKIKDNQADGGTGRRFALKVPFSKDFPSGEDTWISEIGALDALQAAAHVVNKISIIDDPLRRRPTGATLVTPGWIYLEYLENGTFRQFVRRLRELNRTVPNRLIWRIILCLVRMSIAMAWPNTYGSGTERIEEVERDNSTQIISNADLNDDNMMFGNLDADGGLEHQLTPILKMIDMGDCLRQRIGGDEQWLEETTNVLYSISDHISTLRMRGLRTSPNDVPLDTDIVNLAMMSDRDEVDLRAVARDVLAAVTTRTEAWYREKYPRGYNVDVESDASIRDLVKAIFFDADGSSTV</sequence>
<feature type="domain" description="Protein kinase" evidence="2">
    <location>
        <begin position="19"/>
        <end position="328"/>
    </location>
</feature>
<evidence type="ECO:0000313" key="3">
    <source>
        <dbReference type="EMBL" id="KAK8052050.1"/>
    </source>
</evidence>
<dbReference type="InterPro" id="IPR011009">
    <property type="entry name" value="Kinase-like_dom_sf"/>
</dbReference>
<gene>
    <name evidence="3" type="ORF">PG993_003435</name>
</gene>
<keyword evidence="4" id="KW-1185">Reference proteome</keyword>
<dbReference type="SUPFAM" id="SSF56112">
    <property type="entry name" value="Protein kinase-like (PK-like)"/>
    <property type="match status" value="1"/>
</dbReference>
<dbReference type="InterPro" id="IPR017441">
    <property type="entry name" value="Protein_kinase_ATP_BS"/>
</dbReference>
<evidence type="ECO:0000313" key="4">
    <source>
        <dbReference type="Proteomes" id="UP001444661"/>
    </source>
</evidence>
<reference evidence="3 4" key="1">
    <citation type="submission" date="2023-01" db="EMBL/GenBank/DDBJ databases">
        <title>Analysis of 21 Apiospora genomes using comparative genomics revels a genus with tremendous synthesis potential of carbohydrate active enzymes and secondary metabolites.</title>
        <authorList>
            <person name="Sorensen T."/>
        </authorList>
    </citation>
    <scope>NUCLEOTIDE SEQUENCE [LARGE SCALE GENOMIC DNA]</scope>
    <source>
        <strain evidence="3 4">CBS 33761</strain>
    </source>
</reference>
<dbReference type="Proteomes" id="UP001444661">
    <property type="component" value="Unassembled WGS sequence"/>
</dbReference>
<organism evidence="3 4">
    <name type="scientific">Apiospora rasikravindrae</name>
    <dbReference type="NCBI Taxonomy" id="990691"/>
    <lineage>
        <taxon>Eukaryota</taxon>
        <taxon>Fungi</taxon>
        <taxon>Dikarya</taxon>
        <taxon>Ascomycota</taxon>
        <taxon>Pezizomycotina</taxon>
        <taxon>Sordariomycetes</taxon>
        <taxon>Xylariomycetidae</taxon>
        <taxon>Amphisphaeriales</taxon>
        <taxon>Apiosporaceae</taxon>
        <taxon>Apiospora</taxon>
    </lineage>
</organism>
<evidence type="ECO:0000259" key="2">
    <source>
        <dbReference type="PROSITE" id="PS50011"/>
    </source>
</evidence>
<comment type="caution">
    <text evidence="3">The sequence shown here is derived from an EMBL/GenBank/DDBJ whole genome shotgun (WGS) entry which is preliminary data.</text>
</comment>
<name>A0ABR1TZG4_9PEZI</name>
<proteinExistence type="predicted"/>
<dbReference type="InterPro" id="IPR000719">
    <property type="entry name" value="Prot_kinase_dom"/>
</dbReference>
<protein>
    <recommendedName>
        <fullName evidence="2">Protein kinase domain-containing protein</fullName>
    </recommendedName>
</protein>